<accession>A0A6A4N4Q1</accession>
<keyword evidence="2" id="KW-1185">Reference proteome</keyword>
<organism evidence="1 2">
    <name type="scientific">Lupinus albus</name>
    <name type="common">White lupine</name>
    <name type="synonym">Lupinus termis</name>
    <dbReference type="NCBI Taxonomy" id="3870"/>
    <lineage>
        <taxon>Eukaryota</taxon>
        <taxon>Viridiplantae</taxon>
        <taxon>Streptophyta</taxon>
        <taxon>Embryophyta</taxon>
        <taxon>Tracheophyta</taxon>
        <taxon>Spermatophyta</taxon>
        <taxon>Magnoliopsida</taxon>
        <taxon>eudicotyledons</taxon>
        <taxon>Gunneridae</taxon>
        <taxon>Pentapetalae</taxon>
        <taxon>rosids</taxon>
        <taxon>fabids</taxon>
        <taxon>Fabales</taxon>
        <taxon>Fabaceae</taxon>
        <taxon>Papilionoideae</taxon>
        <taxon>50 kb inversion clade</taxon>
        <taxon>genistoids sensu lato</taxon>
        <taxon>core genistoids</taxon>
        <taxon>Genisteae</taxon>
        <taxon>Lupinus</taxon>
    </lineage>
</organism>
<gene>
    <name evidence="1" type="ORF">Lalb_Chr24g0401121</name>
</gene>
<sequence>MGFPNGFSYKLEIDVATAINNVGFHSIPGQFPFKRTLATTVTGHSPIDDYLEPTPPLTPTLIDLIFTIASLARAFYGYSISSSSKNEHGIGEFRSTLKFVPERVSMRFDLSLVLIFAVGNGGPHSIWENIDGGLSLLSTKQQGHIDWSILSLVPIRRLKHVDLLMIFKLLFAQVAQVVLIKTMTHKESFPKCSS</sequence>
<evidence type="ECO:0000313" key="1">
    <source>
        <dbReference type="EMBL" id="KAE9586365.1"/>
    </source>
</evidence>
<comment type="caution">
    <text evidence="1">The sequence shown here is derived from an EMBL/GenBank/DDBJ whole genome shotgun (WGS) entry which is preliminary data.</text>
</comment>
<dbReference type="Proteomes" id="UP000447434">
    <property type="component" value="Chromosome 24"/>
</dbReference>
<reference evidence="2" key="1">
    <citation type="journal article" date="2020" name="Nat. Commun.">
        <title>Genome sequence of the cluster root forming white lupin.</title>
        <authorList>
            <person name="Hufnagel B."/>
            <person name="Marques A."/>
            <person name="Soriano A."/>
            <person name="Marques L."/>
            <person name="Divol F."/>
            <person name="Doumas P."/>
            <person name="Sallet E."/>
            <person name="Mancinotti D."/>
            <person name="Carrere S."/>
            <person name="Marande W."/>
            <person name="Arribat S."/>
            <person name="Keller J."/>
            <person name="Huneau C."/>
            <person name="Blein T."/>
            <person name="Aime D."/>
            <person name="Laguerre M."/>
            <person name="Taylor J."/>
            <person name="Schubert V."/>
            <person name="Nelson M."/>
            <person name="Geu-Flores F."/>
            <person name="Crespi M."/>
            <person name="Gallardo-Guerrero K."/>
            <person name="Delaux P.-M."/>
            <person name="Salse J."/>
            <person name="Berges H."/>
            <person name="Guyot R."/>
            <person name="Gouzy J."/>
            <person name="Peret B."/>
        </authorList>
    </citation>
    <scope>NUCLEOTIDE SEQUENCE [LARGE SCALE GENOMIC DNA]</scope>
    <source>
        <strain evidence="2">cv. Amiga</strain>
    </source>
</reference>
<protein>
    <submittedName>
        <fullName evidence="1">Uncharacterized protein</fullName>
    </submittedName>
</protein>
<evidence type="ECO:0000313" key="2">
    <source>
        <dbReference type="Proteomes" id="UP000447434"/>
    </source>
</evidence>
<proteinExistence type="predicted"/>
<dbReference type="EMBL" id="WOCE01000024">
    <property type="protein sequence ID" value="KAE9586365.1"/>
    <property type="molecule type" value="Genomic_DNA"/>
</dbReference>
<dbReference type="AlphaFoldDB" id="A0A6A4N4Q1"/>
<name>A0A6A4N4Q1_LUPAL</name>